<keyword evidence="3" id="KW-1185">Reference proteome</keyword>
<reference evidence="2 3" key="1">
    <citation type="submission" date="2018-02" db="EMBL/GenBank/DDBJ databases">
        <title>The genomes of Aspergillus section Nigri reveals drivers in fungal speciation.</title>
        <authorList>
            <consortium name="DOE Joint Genome Institute"/>
            <person name="Vesth T.C."/>
            <person name="Nybo J."/>
            <person name="Theobald S."/>
            <person name="Brandl J."/>
            <person name="Frisvad J.C."/>
            <person name="Nielsen K.F."/>
            <person name="Lyhne E.K."/>
            <person name="Kogle M.E."/>
            <person name="Kuo A."/>
            <person name="Riley R."/>
            <person name="Clum A."/>
            <person name="Nolan M."/>
            <person name="Lipzen A."/>
            <person name="Salamov A."/>
            <person name="Henrissat B."/>
            <person name="Wiebenga A."/>
            <person name="De vries R.P."/>
            <person name="Grigoriev I.V."/>
            <person name="Mortensen U.H."/>
            <person name="Andersen M.R."/>
            <person name="Baker S.E."/>
        </authorList>
    </citation>
    <scope>NUCLEOTIDE SEQUENCE [LARGE SCALE GENOMIC DNA]</scope>
    <source>
        <strain evidence="2 3">CBS 114.80</strain>
    </source>
</reference>
<evidence type="ECO:0000313" key="2">
    <source>
        <dbReference type="EMBL" id="PYI28738.1"/>
    </source>
</evidence>
<feature type="region of interest" description="Disordered" evidence="1">
    <location>
        <begin position="37"/>
        <end position="62"/>
    </location>
</feature>
<name>A0A2V5HW63_9EURO</name>
<evidence type="ECO:0000313" key="3">
    <source>
        <dbReference type="Proteomes" id="UP000248817"/>
    </source>
</evidence>
<organism evidence="2 3">
    <name type="scientific">Aspergillus indologenus CBS 114.80</name>
    <dbReference type="NCBI Taxonomy" id="1450541"/>
    <lineage>
        <taxon>Eukaryota</taxon>
        <taxon>Fungi</taxon>
        <taxon>Dikarya</taxon>
        <taxon>Ascomycota</taxon>
        <taxon>Pezizomycotina</taxon>
        <taxon>Eurotiomycetes</taxon>
        <taxon>Eurotiomycetidae</taxon>
        <taxon>Eurotiales</taxon>
        <taxon>Aspergillaceae</taxon>
        <taxon>Aspergillus</taxon>
        <taxon>Aspergillus subgen. Circumdati</taxon>
    </lineage>
</organism>
<sequence length="62" mass="6554">MDVLAGLVDAALASTHMDSIDALRIFFILASCTVRSAEASEKPRQTTVGDDAARPGHGPLRM</sequence>
<dbReference type="EMBL" id="KZ825542">
    <property type="protein sequence ID" value="PYI28738.1"/>
    <property type="molecule type" value="Genomic_DNA"/>
</dbReference>
<gene>
    <name evidence="2" type="ORF">BP00DRAFT_428045</name>
</gene>
<evidence type="ECO:0000256" key="1">
    <source>
        <dbReference type="SAM" id="MobiDB-lite"/>
    </source>
</evidence>
<proteinExistence type="predicted"/>
<dbReference type="Proteomes" id="UP000248817">
    <property type="component" value="Unassembled WGS sequence"/>
</dbReference>
<feature type="non-terminal residue" evidence="2">
    <location>
        <position position="62"/>
    </location>
</feature>
<accession>A0A2V5HW63</accession>
<dbReference type="AlphaFoldDB" id="A0A2V5HW63"/>
<protein>
    <submittedName>
        <fullName evidence="2">Uncharacterized protein</fullName>
    </submittedName>
</protein>